<dbReference type="GeneID" id="113044329"/>
<dbReference type="OrthoDB" id="126772at2759"/>
<accession>A0A6P6JKS0</accession>
<organism evidence="8 9">
    <name type="scientific">Carassius auratus</name>
    <name type="common">Goldfish</name>
    <dbReference type="NCBI Taxonomy" id="7957"/>
    <lineage>
        <taxon>Eukaryota</taxon>
        <taxon>Metazoa</taxon>
        <taxon>Chordata</taxon>
        <taxon>Craniata</taxon>
        <taxon>Vertebrata</taxon>
        <taxon>Euteleostomi</taxon>
        <taxon>Actinopterygii</taxon>
        <taxon>Neopterygii</taxon>
        <taxon>Teleostei</taxon>
        <taxon>Ostariophysi</taxon>
        <taxon>Cypriniformes</taxon>
        <taxon>Cyprinidae</taxon>
        <taxon>Cyprininae</taxon>
        <taxon>Carassius</taxon>
    </lineage>
</organism>
<feature type="domain" description="Kazal-like" evidence="7">
    <location>
        <begin position="35"/>
        <end position="90"/>
    </location>
</feature>
<dbReference type="PROSITE" id="PS00282">
    <property type="entry name" value="KAZAL_1"/>
    <property type="match status" value="1"/>
</dbReference>
<dbReference type="PANTHER" id="PTHR47729:SF1">
    <property type="entry name" value="OVOMUCOID-LIKE-RELATED"/>
    <property type="match status" value="1"/>
</dbReference>
<dbReference type="InterPro" id="IPR002350">
    <property type="entry name" value="Kazal_dom"/>
</dbReference>
<evidence type="ECO:0000259" key="7">
    <source>
        <dbReference type="PROSITE" id="PS51465"/>
    </source>
</evidence>
<dbReference type="SUPFAM" id="SSF100895">
    <property type="entry name" value="Kazal-type serine protease inhibitors"/>
    <property type="match status" value="1"/>
</dbReference>
<evidence type="ECO:0000256" key="2">
    <source>
        <dbReference type="ARBA" id="ARBA00022525"/>
    </source>
</evidence>
<proteinExistence type="predicted"/>
<dbReference type="PANTHER" id="PTHR47729">
    <property type="entry name" value="SERINE PEPTIDASE INHIBITOR, KAZAL TYPE 2, TANDEM DUPLICATE 1-RELATED"/>
    <property type="match status" value="1"/>
</dbReference>
<evidence type="ECO:0000256" key="5">
    <source>
        <dbReference type="ARBA" id="ARBA00023157"/>
    </source>
</evidence>
<sequence>MRAPQSSFCVSMSMRVLLFGLFLLLTSGAQGKPGSSRKPMCADMAEIHACPINFAPVCGSDGNSYDNECLLCVERLKTKSDILITRDGDC</sequence>
<evidence type="ECO:0000256" key="6">
    <source>
        <dbReference type="SAM" id="SignalP"/>
    </source>
</evidence>
<keyword evidence="4" id="KW-0722">Serine protease inhibitor</keyword>
<evidence type="ECO:0000256" key="3">
    <source>
        <dbReference type="ARBA" id="ARBA00022690"/>
    </source>
</evidence>
<keyword evidence="2" id="KW-0964">Secreted</keyword>
<dbReference type="RefSeq" id="XP_026060017.1">
    <property type="nucleotide sequence ID" value="XM_026204232.1"/>
</dbReference>
<dbReference type="AlphaFoldDB" id="A0A6P6JKS0"/>
<protein>
    <submittedName>
        <fullName evidence="9">Probable pancreatic secretory proteinase inhibitor</fullName>
    </submittedName>
</protein>
<evidence type="ECO:0000256" key="1">
    <source>
        <dbReference type="ARBA" id="ARBA00004613"/>
    </source>
</evidence>
<reference evidence="9" key="1">
    <citation type="submission" date="2025-08" db="UniProtKB">
        <authorList>
            <consortium name="RefSeq"/>
        </authorList>
    </citation>
    <scope>IDENTIFICATION</scope>
    <source>
        <strain evidence="9">Wakin</strain>
        <tissue evidence="9">Muscle</tissue>
    </source>
</reference>
<gene>
    <name evidence="9" type="primary">LOC113044329</name>
</gene>
<dbReference type="CDD" id="cd01327">
    <property type="entry name" value="KAZAL_PSTI"/>
    <property type="match status" value="1"/>
</dbReference>
<keyword evidence="3" id="KW-0646">Protease inhibitor</keyword>
<dbReference type="GO" id="GO:0005576">
    <property type="term" value="C:extracellular region"/>
    <property type="evidence" value="ECO:0007669"/>
    <property type="project" value="UniProtKB-SubCell"/>
</dbReference>
<dbReference type="GO" id="GO:0004867">
    <property type="term" value="F:serine-type endopeptidase inhibitor activity"/>
    <property type="evidence" value="ECO:0007669"/>
    <property type="project" value="UniProtKB-KW"/>
</dbReference>
<feature type="chain" id="PRO_5028235557" evidence="6">
    <location>
        <begin position="32"/>
        <end position="90"/>
    </location>
</feature>
<comment type="subcellular location">
    <subcellularLocation>
        <location evidence="1">Secreted</location>
    </subcellularLocation>
</comment>
<dbReference type="InterPro" id="IPR036058">
    <property type="entry name" value="Kazal_dom_sf"/>
</dbReference>
<keyword evidence="6" id="KW-0732">Signal</keyword>
<dbReference type="Pfam" id="PF00050">
    <property type="entry name" value="Kazal_1"/>
    <property type="match status" value="1"/>
</dbReference>
<name>A0A6P6JKS0_CARAU</name>
<dbReference type="InterPro" id="IPR051597">
    <property type="entry name" value="Bifunctional_prot_inhibitor"/>
</dbReference>
<evidence type="ECO:0000313" key="8">
    <source>
        <dbReference type="Proteomes" id="UP000515129"/>
    </source>
</evidence>
<evidence type="ECO:0000313" key="9">
    <source>
        <dbReference type="RefSeq" id="XP_026060017.1"/>
    </source>
</evidence>
<dbReference type="KEGG" id="caua:113044329"/>
<dbReference type="SMART" id="SM00280">
    <property type="entry name" value="KAZAL"/>
    <property type="match status" value="1"/>
</dbReference>
<dbReference type="Proteomes" id="UP000515129">
    <property type="component" value="Chromosome 26"/>
</dbReference>
<keyword evidence="5" id="KW-1015">Disulfide bond</keyword>
<keyword evidence="8" id="KW-1185">Reference proteome</keyword>
<dbReference type="PROSITE" id="PS51465">
    <property type="entry name" value="KAZAL_2"/>
    <property type="match status" value="1"/>
</dbReference>
<dbReference type="Gene3D" id="3.30.60.30">
    <property type="match status" value="1"/>
</dbReference>
<feature type="signal peptide" evidence="6">
    <location>
        <begin position="1"/>
        <end position="31"/>
    </location>
</feature>
<evidence type="ECO:0000256" key="4">
    <source>
        <dbReference type="ARBA" id="ARBA00022900"/>
    </source>
</evidence>